<dbReference type="PANTHER" id="PTHR11496">
    <property type="entry name" value="ALCOHOL DEHYDROGENASE"/>
    <property type="match status" value="1"/>
</dbReference>
<dbReference type="Gene3D" id="3.40.50.1970">
    <property type="match status" value="1"/>
</dbReference>
<dbReference type="CDD" id="cd08551">
    <property type="entry name" value="Fe-ADH"/>
    <property type="match status" value="1"/>
</dbReference>
<accession>A0A7J3UXW6</accession>
<dbReference type="Gene3D" id="1.20.1090.10">
    <property type="entry name" value="Dehydroquinate synthase-like - alpha domain"/>
    <property type="match status" value="1"/>
</dbReference>
<dbReference type="SUPFAM" id="SSF56796">
    <property type="entry name" value="Dehydroquinate synthase-like"/>
    <property type="match status" value="1"/>
</dbReference>
<feature type="domain" description="Fe-containing alcohol dehydrogenase-like C-terminal" evidence="4">
    <location>
        <begin position="164"/>
        <end position="358"/>
    </location>
</feature>
<dbReference type="InterPro" id="IPR001670">
    <property type="entry name" value="ADH_Fe/GldA"/>
</dbReference>
<evidence type="ECO:0000313" key="5">
    <source>
        <dbReference type="EMBL" id="HHI48632.1"/>
    </source>
</evidence>
<organism evidence="5">
    <name type="scientific">Candidatus Methanosuratincola petrocarbonis</name>
    <name type="common">ex Vanwonterghem et al. 2016</name>
    <dbReference type="NCBI Taxonomy" id="1867261"/>
    <lineage>
        <taxon>Archaea</taxon>
        <taxon>Thermoproteota</taxon>
        <taxon>Methanosuratincolia</taxon>
        <taxon>Candidatus Methanomethylicales</taxon>
        <taxon>Candidatus Methanomethylicaceae</taxon>
        <taxon>Candidatus Methanosuratincola (ex Vanwonterghem et al. 2016)</taxon>
    </lineage>
</organism>
<dbReference type="InterPro" id="IPR056798">
    <property type="entry name" value="ADH_Fe_C"/>
</dbReference>
<dbReference type="PANTHER" id="PTHR11496:SF102">
    <property type="entry name" value="ALCOHOL DEHYDROGENASE 4"/>
    <property type="match status" value="1"/>
</dbReference>
<dbReference type="EMBL" id="DRVT01000005">
    <property type="protein sequence ID" value="HHI48632.1"/>
    <property type="molecule type" value="Genomic_DNA"/>
</dbReference>
<proteinExistence type="inferred from homology"/>
<evidence type="ECO:0000256" key="2">
    <source>
        <dbReference type="ARBA" id="ARBA00023002"/>
    </source>
</evidence>
<keyword evidence="2" id="KW-0560">Oxidoreductase</keyword>
<evidence type="ECO:0000259" key="4">
    <source>
        <dbReference type="Pfam" id="PF25137"/>
    </source>
</evidence>
<gene>
    <name evidence="5" type="ORF">ENL91_00495</name>
</gene>
<dbReference type="InterPro" id="IPR039697">
    <property type="entry name" value="Alcohol_dehydrogenase_Fe"/>
</dbReference>
<dbReference type="AlphaFoldDB" id="A0A7J3UXW6"/>
<reference evidence="5" key="1">
    <citation type="journal article" date="2020" name="mSystems">
        <title>Genome- and Community-Level Interaction Insights into Carbon Utilization and Element Cycling Functions of Hydrothermarchaeota in Hydrothermal Sediment.</title>
        <authorList>
            <person name="Zhou Z."/>
            <person name="Liu Y."/>
            <person name="Xu W."/>
            <person name="Pan J."/>
            <person name="Luo Z.H."/>
            <person name="Li M."/>
        </authorList>
    </citation>
    <scope>NUCLEOTIDE SEQUENCE [LARGE SCALE GENOMIC DNA]</scope>
    <source>
        <strain evidence="5">SpSt-1038</strain>
    </source>
</reference>
<dbReference type="FunFam" id="3.40.50.1970:FF:000003">
    <property type="entry name" value="Alcohol dehydrogenase, iron-containing"/>
    <property type="match status" value="1"/>
</dbReference>
<name>A0A7J3UXW6_9CREN</name>
<feature type="non-terminal residue" evidence="5">
    <location>
        <position position="1"/>
    </location>
</feature>
<evidence type="ECO:0000259" key="3">
    <source>
        <dbReference type="Pfam" id="PF00465"/>
    </source>
</evidence>
<dbReference type="Pfam" id="PF00465">
    <property type="entry name" value="Fe-ADH"/>
    <property type="match status" value="1"/>
</dbReference>
<dbReference type="GO" id="GO:0046872">
    <property type="term" value="F:metal ion binding"/>
    <property type="evidence" value="ECO:0007669"/>
    <property type="project" value="InterPro"/>
</dbReference>
<comment type="caution">
    <text evidence="5">The sequence shown here is derived from an EMBL/GenBank/DDBJ whole genome shotgun (WGS) entry which is preliminary data.</text>
</comment>
<protein>
    <submittedName>
        <fullName evidence="5">Iron-containing alcohol dehydrogenase</fullName>
    </submittedName>
</protein>
<sequence length="364" mass="38303">PEELKKFSFKKALLVSGPRVSKTNAYALIKECFSCAGSDLSEFTMAEAEPDIEVLNSLAGIVRKSQPEIVVGIGGGSTMDLSKLASALSVNEKEPASYFRGEKISKKGPPIITIPTLAGTGSEVTPISVIVDNGVKRALFNNALYPALALVDPRLSCTATPDATASAGIDALCHALESMMSVDSNPISDSLSSKALGLACAYLERAYCNGGDLEARAGLSAASLLAGMAFQATGLCLPHGIAYTYATKCSMPHGSSVSLAAPYVAIFNAPAIPAKTRIIASAMGIDASGASPVEAGFEIASKIFEIMDTLGLPQTLDELGINESELESMVDDLLTNHYRFVEKNPRKPSRDDLLDLYMDMHEGL</sequence>
<comment type="similarity">
    <text evidence="1">Belongs to the iron-containing alcohol dehydrogenase family.</text>
</comment>
<feature type="domain" description="Alcohol dehydrogenase iron-type/glycerol dehydrogenase GldA" evidence="3">
    <location>
        <begin position="2"/>
        <end position="153"/>
    </location>
</feature>
<evidence type="ECO:0000256" key="1">
    <source>
        <dbReference type="ARBA" id="ARBA00007358"/>
    </source>
</evidence>
<dbReference type="GO" id="GO:0004022">
    <property type="term" value="F:alcohol dehydrogenase (NAD+) activity"/>
    <property type="evidence" value="ECO:0007669"/>
    <property type="project" value="TreeGrafter"/>
</dbReference>
<dbReference type="Pfam" id="PF25137">
    <property type="entry name" value="ADH_Fe_C"/>
    <property type="match status" value="1"/>
</dbReference>